<evidence type="ECO:0000313" key="3">
    <source>
        <dbReference type="Proteomes" id="UP000325313"/>
    </source>
</evidence>
<dbReference type="EMBL" id="VDEP01000039">
    <property type="protein sequence ID" value="KAA1135449.1"/>
    <property type="molecule type" value="Genomic_DNA"/>
</dbReference>
<feature type="compositionally biased region" description="Basic and acidic residues" evidence="1">
    <location>
        <begin position="53"/>
        <end position="63"/>
    </location>
</feature>
<name>A0A5B0SD55_PUCGR</name>
<protein>
    <submittedName>
        <fullName evidence="2">Uncharacterized protein</fullName>
    </submittedName>
</protein>
<feature type="compositionally biased region" description="Basic and acidic residues" evidence="1">
    <location>
        <begin position="32"/>
        <end position="41"/>
    </location>
</feature>
<sequence length="199" mass="21976">MASWVQTWLHNELLGLVVHRDEKPPLCAERTPNNRDPDKQRKLGAGSLGDVGRLGDPKLEHNKSTSKNEYEILRTCAASPSKKANVQNLHAPINSHYAAHVYLTLRPDAAGGNLGWVVDRHTIRVRLSIICGVLSGQLQAVGILHHVEGLSDSQFILQVEFQYSVTTLATCLVLLGMSEGIPFARAELRVLRFDQVVES</sequence>
<evidence type="ECO:0000256" key="1">
    <source>
        <dbReference type="SAM" id="MobiDB-lite"/>
    </source>
</evidence>
<dbReference type="AlphaFoldDB" id="A0A5B0SD55"/>
<evidence type="ECO:0000313" key="2">
    <source>
        <dbReference type="EMBL" id="KAA1135449.1"/>
    </source>
</evidence>
<proteinExistence type="predicted"/>
<dbReference type="Proteomes" id="UP000325313">
    <property type="component" value="Unassembled WGS sequence"/>
</dbReference>
<reference evidence="2 3" key="1">
    <citation type="submission" date="2019-05" db="EMBL/GenBank/DDBJ databases">
        <title>Emergence of the Ug99 lineage of the wheat stem rust pathogen through somatic hybridization.</title>
        <authorList>
            <person name="Li F."/>
            <person name="Upadhyaya N.M."/>
            <person name="Sperschneider J."/>
            <person name="Matny O."/>
            <person name="Nguyen-Phuc H."/>
            <person name="Mago R."/>
            <person name="Raley C."/>
            <person name="Miller M.E."/>
            <person name="Silverstein K.A.T."/>
            <person name="Henningsen E."/>
            <person name="Hirsch C.D."/>
            <person name="Visser B."/>
            <person name="Pretorius Z.A."/>
            <person name="Steffenson B.J."/>
            <person name="Schwessinger B."/>
            <person name="Dodds P.N."/>
            <person name="Figueroa M."/>
        </authorList>
    </citation>
    <scope>NUCLEOTIDE SEQUENCE [LARGE SCALE GENOMIC DNA]</scope>
    <source>
        <strain evidence="2 3">Ug99</strain>
    </source>
</reference>
<comment type="caution">
    <text evidence="2">The sequence shown here is derived from an EMBL/GenBank/DDBJ whole genome shotgun (WGS) entry which is preliminary data.</text>
</comment>
<accession>A0A5B0SD55</accession>
<organism evidence="2 3">
    <name type="scientific">Puccinia graminis f. sp. tritici</name>
    <dbReference type="NCBI Taxonomy" id="56615"/>
    <lineage>
        <taxon>Eukaryota</taxon>
        <taxon>Fungi</taxon>
        <taxon>Dikarya</taxon>
        <taxon>Basidiomycota</taxon>
        <taxon>Pucciniomycotina</taxon>
        <taxon>Pucciniomycetes</taxon>
        <taxon>Pucciniales</taxon>
        <taxon>Pucciniaceae</taxon>
        <taxon>Puccinia</taxon>
    </lineage>
</organism>
<gene>
    <name evidence="2" type="ORF">PGTUg99_025894</name>
</gene>
<feature type="region of interest" description="Disordered" evidence="1">
    <location>
        <begin position="25"/>
        <end position="63"/>
    </location>
</feature>